<evidence type="ECO:0000256" key="3">
    <source>
        <dbReference type="ARBA" id="ARBA00022606"/>
    </source>
</evidence>
<evidence type="ECO:0000256" key="6">
    <source>
        <dbReference type="ARBA" id="ARBA00022989"/>
    </source>
</evidence>
<evidence type="ECO:0000313" key="11">
    <source>
        <dbReference type="EMBL" id="CUQ99294.1"/>
    </source>
</evidence>
<evidence type="ECO:0000256" key="8">
    <source>
        <dbReference type="ARBA" id="ARBA00023170"/>
    </source>
</evidence>
<dbReference type="GO" id="GO:0005549">
    <property type="term" value="F:odorant binding"/>
    <property type="evidence" value="ECO:0007669"/>
    <property type="project" value="InterPro"/>
</dbReference>
<protein>
    <recommendedName>
        <fullName evidence="10">Odorant receptor</fullName>
    </recommendedName>
</protein>
<gene>
    <name evidence="11" type="primary">OR-50</name>
</gene>
<feature type="transmembrane region" description="Helical" evidence="10">
    <location>
        <begin position="126"/>
        <end position="142"/>
    </location>
</feature>
<dbReference type="PANTHER" id="PTHR21137:SF35">
    <property type="entry name" value="ODORANT RECEPTOR 19A-RELATED"/>
    <property type="match status" value="1"/>
</dbReference>
<organism evidence="11">
    <name type="scientific">Manduca sexta</name>
    <name type="common">Tobacco hawkmoth</name>
    <name type="synonym">Tobacco hornworm</name>
    <dbReference type="NCBI Taxonomy" id="7130"/>
    <lineage>
        <taxon>Eukaryota</taxon>
        <taxon>Metazoa</taxon>
        <taxon>Ecdysozoa</taxon>
        <taxon>Arthropoda</taxon>
        <taxon>Hexapoda</taxon>
        <taxon>Insecta</taxon>
        <taxon>Pterygota</taxon>
        <taxon>Neoptera</taxon>
        <taxon>Endopterygota</taxon>
        <taxon>Lepidoptera</taxon>
        <taxon>Glossata</taxon>
        <taxon>Ditrysia</taxon>
        <taxon>Bombycoidea</taxon>
        <taxon>Sphingidae</taxon>
        <taxon>Sphinginae</taxon>
        <taxon>Sphingini</taxon>
        <taxon>Manduca</taxon>
    </lineage>
</organism>
<evidence type="ECO:0000256" key="7">
    <source>
        <dbReference type="ARBA" id="ARBA00023136"/>
    </source>
</evidence>
<dbReference type="AlphaFoldDB" id="A0A5K8B0W7"/>
<dbReference type="EMBL" id="LN885145">
    <property type="protein sequence ID" value="CUQ99294.1"/>
    <property type="molecule type" value="mRNA"/>
</dbReference>
<evidence type="ECO:0000256" key="5">
    <source>
        <dbReference type="ARBA" id="ARBA00022725"/>
    </source>
</evidence>
<evidence type="ECO:0000256" key="2">
    <source>
        <dbReference type="ARBA" id="ARBA00022475"/>
    </source>
</evidence>
<evidence type="ECO:0000256" key="10">
    <source>
        <dbReference type="RuleBase" id="RU351113"/>
    </source>
</evidence>
<keyword evidence="9 10" id="KW-0807">Transducer</keyword>
<feature type="transmembrane region" description="Helical" evidence="10">
    <location>
        <begin position="173"/>
        <end position="202"/>
    </location>
</feature>
<keyword evidence="4 10" id="KW-0812">Transmembrane</keyword>
<dbReference type="GO" id="GO:0007165">
    <property type="term" value="P:signal transduction"/>
    <property type="evidence" value="ECO:0007669"/>
    <property type="project" value="UniProtKB-KW"/>
</dbReference>
<dbReference type="GO" id="GO:0004984">
    <property type="term" value="F:olfactory receptor activity"/>
    <property type="evidence" value="ECO:0007669"/>
    <property type="project" value="InterPro"/>
</dbReference>
<dbReference type="GO" id="GO:0005886">
    <property type="term" value="C:plasma membrane"/>
    <property type="evidence" value="ECO:0007669"/>
    <property type="project" value="UniProtKB-SubCell"/>
</dbReference>
<evidence type="ECO:0000256" key="1">
    <source>
        <dbReference type="ARBA" id="ARBA00004651"/>
    </source>
</evidence>
<feature type="transmembrane region" description="Helical" evidence="10">
    <location>
        <begin position="26"/>
        <end position="50"/>
    </location>
</feature>
<evidence type="ECO:0000256" key="9">
    <source>
        <dbReference type="ARBA" id="ARBA00023224"/>
    </source>
</evidence>
<name>A0A5K8B0W7_MANSE</name>
<keyword evidence="6 10" id="KW-1133">Transmembrane helix</keyword>
<accession>A0A5K8B0W7</accession>
<dbReference type="InterPro" id="IPR004117">
    <property type="entry name" value="7tm6_olfct_rcpt"/>
</dbReference>
<comment type="caution">
    <text evidence="10">Lacks conserved residue(s) required for the propagation of feature annotation.</text>
</comment>
<comment type="subcellular location">
    <subcellularLocation>
        <location evidence="1 10">Cell membrane</location>
        <topology evidence="1 10">Multi-pass membrane protein</topology>
    </subcellularLocation>
</comment>
<proteinExistence type="evidence at transcript level"/>
<keyword evidence="7 10" id="KW-0472">Membrane</keyword>
<feature type="transmembrane region" description="Helical" evidence="10">
    <location>
        <begin position="62"/>
        <end position="83"/>
    </location>
</feature>
<keyword evidence="8 10" id="KW-0675">Receptor</keyword>
<dbReference type="OrthoDB" id="7550533at2759"/>
<dbReference type="PANTHER" id="PTHR21137">
    <property type="entry name" value="ODORANT RECEPTOR"/>
    <property type="match status" value="1"/>
</dbReference>
<feature type="transmembrane region" description="Helical" evidence="10">
    <location>
        <begin position="270"/>
        <end position="292"/>
    </location>
</feature>
<keyword evidence="5 10" id="KW-0552">Olfaction</keyword>
<reference evidence="11" key="1">
    <citation type="journal article" date="2015" name="Insect Biochem. Mol. Biol.">
        <title>A reference gene set for chemosensory receptor genes of Manduca sexta.</title>
        <authorList>
            <person name="Koenig C."/>
            <person name="Hirsh A."/>
            <person name="Bucks S."/>
            <person name="Klinner C."/>
            <person name="Vogel H."/>
            <person name="Shukla A."/>
            <person name="Mansfield J.H."/>
            <person name="Morton B."/>
            <person name="Hansson B.S."/>
            <person name="Grosse-Wilde E."/>
        </authorList>
    </citation>
    <scope>NUCLEOTIDE SEQUENCE</scope>
</reference>
<sequence>MLWNVAFLLRPLTLNIDSRHKKPIPLLFYVLTVVITSSYFYVYLISMSWFVFVRSLETKELIPAMVVLSLGISSEIGTLKFFYTFVYIDKVRKIVDEYLECDALVVPFSRFSKNLLTTLRFVKKRAIIYWLVIIGNGFAYWSKPLFMKGRHHLEDNLVIYGLEPMLESPKYEIAYFLMTAGVCFICYPPANVTILLIVVVGYTEAQMLALSEEILNIWDDANEYYNNLPSTNQNTNELKSKIINKYIKDRLKDITKSHARNINLLRQVEFVFRGAIAIGYVFLILGLIAELLGGLENTFLQIPFAFIQVAIDCFTGQRVMDANIVFERAVYDCKWENFDKTNMKTVLLLLQNSQKTLTLSAGGVTMLNFRCLMSVIKSIYSAYTTLRTTMN</sequence>
<keyword evidence="3 10" id="KW-0716">Sensory transduction</keyword>
<evidence type="ECO:0000256" key="4">
    <source>
        <dbReference type="ARBA" id="ARBA00022692"/>
    </source>
</evidence>
<dbReference type="Pfam" id="PF02949">
    <property type="entry name" value="7tm_6"/>
    <property type="match status" value="1"/>
</dbReference>
<keyword evidence="2" id="KW-1003">Cell membrane</keyword>
<comment type="similarity">
    <text evidence="10">Belongs to the insect chemoreceptor superfamily. Heteromeric odorant receptor channel (TC 1.A.69) family.</text>
</comment>